<proteinExistence type="predicted"/>
<feature type="region of interest" description="Disordered" evidence="1">
    <location>
        <begin position="80"/>
        <end position="109"/>
    </location>
</feature>
<sequence length="109" mass="11963">MSEPGWKEFHQSLKVGRLGPKINKKKKGKKNAVVAASEVAKPVGDGDRSSKSVEGPVSKASSTPRDKYSASVELAKMWEATQSMQKPSQQRTTEDNDAPVGVQTHHFWK</sequence>
<feature type="region of interest" description="Disordered" evidence="1">
    <location>
        <begin position="17"/>
        <end position="68"/>
    </location>
</feature>
<keyword evidence="3" id="KW-1185">Reference proteome</keyword>
<dbReference type="EMBL" id="LGRX02006522">
    <property type="protein sequence ID" value="KAK3276500.1"/>
    <property type="molecule type" value="Genomic_DNA"/>
</dbReference>
<evidence type="ECO:0000313" key="2">
    <source>
        <dbReference type="EMBL" id="KAK3276500.1"/>
    </source>
</evidence>
<evidence type="ECO:0000256" key="1">
    <source>
        <dbReference type="SAM" id="MobiDB-lite"/>
    </source>
</evidence>
<gene>
    <name evidence="2" type="ORF">CYMTET_15430</name>
</gene>
<dbReference type="Proteomes" id="UP001190700">
    <property type="component" value="Unassembled WGS sequence"/>
</dbReference>
<protein>
    <submittedName>
        <fullName evidence="2">Uncharacterized protein</fullName>
    </submittedName>
</protein>
<comment type="caution">
    <text evidence="2">The sequence shown here is derived from an EMBL/GenBank/DDBJ whole genome shotgun (WGS) entry which is preliminary data.</text>
</comment>
<name>A0AAE0L9C7_9CHLO</name>
<reference evidence="2 3" key="1">
    <citation type="journal article" date="2015" name="Genome Biol. Evol.">
        <title>Comparative Genomics of a Bacterivorous Green Alga Reveals Evolutionary Causalities and Consequences of Phago-Mixotrophic Mode of Nutrition.</title>
        <authorList>
            <person name="Burns J.A."/>
            <person name="Paasch A."/>
            <person name="Narechania A."/>
            <person name="Kim E."/>
        </authorList>
    </citation>
    <scope>NUCLEOTIDE SEQUENCE [LARGE SCALE GENOMIC DNA]</scope>
    <source>
        <strain evidence="2 3">PLY_AMNH</strain>
    </source>
</reference>
<organism evidence="2 3">
    <name type="scientific">Cymbomonas tetramitiformis</name>
    <dbReference type="NCBI Taxonomy" id="36881"/>
    <lineage>
        <taxon>Eukaryota</taxon>
        <taxon>Viridiplantae</taxon>
        <taxon>Chlorophyta</taxon>
        <taxon>Pyramimonadophyceae</taxon>
        <taxon>Pyramimonadales</taxon>
        <taxon>Pyramimonadaceae</taxon>
        <taxon>Cymbomonas</taxon>
    </lineage>
</organism>
<evidence type="ECO:0000313" key="3">
    <source>
        <dbReference type="Proteomes" id="UP001190700"/>
    </source>
</evidence>
<accession>A0AAE0L9C7</accession>
<dbReference type="AlphaFoldDB" id="A0AAE0L9C7"/>
<feature type="compositionally biased region" description="Polar residues" evidence="1">
    <location>
        <begin position="80"/>
        <end position="91"/>
    </location>
</feature>